<sequence>MKKLTVMLLIAAMVLGVSACGNSANKENTATESQMSTQEAEDLDAKINELTQKENSILENHKALWEKVFNSIDKSTVKDATATNYGDFLANSLDKIKDKFTDDELKSLKEDVEEIKKLEDELQPLLEKQSANASNKDSGKEGASVFPEFKAKDLDGNDVDSSIISKNAVTVLNFWFNGCSPCVQELPELNKLNEELKEKGGQVIGINTDSLDGNEDGIAEAKSILEKQGAKYTNLSLDSNSEAGKYATSIMAFPTTIVLDRNGNIIGEPIMGGIDNDESYKQLMKTIDQILAADKN</sequence>
<accession>A0A0M6WMV7</accession>
<reference evidence="4" key="1">
    <citation type="submission" date="2015-05" db="EMBL/GenBank/DDBJ databases">
        <authorList>
            <person name="Wang D.B."/>
            <person name="Wang M."/>
        </authorList>
    </citation>
    <scope>NUCLEOTIDE SEQUENCE [LARGE SCALE GENOMIC DNA]</scope>
    <source>
        <strain evidence="4">M72</strain>
    </source>
</reference>
<feature type="coiled-coil region" evidence="1">
    <location>
        <begin position="101"/>
        <end position="128"/>
    </location>
</feature>
<dbReference type="SUPFAM" id="SSF52833">
    <property type="entry name" value="Thioredoxin-like"/>
    <property type="match status" value="1"/>
</dbReference>
<proteinExistence type="predicted"/>
<dbReference type="PROSITE" id="PS51257">
    <property type="entry name" value="PROKAR_LIPOPROTEIN"/>
    <property type="match status" value="1"/>
</dbReference>
<evidence type="ECO:0000259" key="3">
    <source>
        <dbReference type="PROSITE" id="PS51352"/>
    </source>
</evidence>
<evidence type="ECO:0000313" key="7">
    <source>
        <dbReference type="Proteomes" id="UP000095495"/>
    </source>
</evidence>
<keyword evidence="2" id="KW-0732">Signal</keyword>
<protein>
    <submittedName>
        <fullName evidence="4">Alkyl hydroperoxide reductase</fullName>
    </submittedName>
    <submittedName>
        <fullName evidence="5">Stage IV sporulation protein H</fullName>
    </submittedName>
</protein>
<dbReference type="OrthoDB" id="9809733at2"/>
<dbReference type="InterPro" id="IPR036249">
    <property type="entry name" value="Thioredoxin-like_sf"/>
</dbReference>
<evidence type="ECO:0000256" key="1">
    <source>
        <dbReference type="SAM" id="Coils"/>
    </source>
</evidence>
<evidence type="ECO:0000313" key="4">
    <source>
        <dbReference type="EMBL" id="CRL37296.1"/>
    </source>
</evidence>
<feature type="domain" description="Thioredoxin" evidence="3">
    <location>
        <begin position="140"/>
        <end position="292"/>
    </location>
</feature>
<evidence type="ECO:0000256" key="2">
    <source>
        <dbReference type="SAM" id="SignalP"/>
    </source>
</evidence>
<dbReference type="GO" id="GO:0016209">
    <property type="term" value="F:antioxidant activity"/>
    <property type="evidence" value="ECO:0007669"/>
    <property type="project" value="InterPro"/>
</dbReference>
<keyword evidence="6" id="KW-1185">Reference proteome</keyword>
<dbReference type="GO" id="GO:0016491">
    <property type="term" value="F:oxidoreductase activity"/>
    <property type="evidence" value="ECO:0007669"/>
    <property type="project" value="InterPro"/>
</dbReference>
<organism evidence="4 6">
    <name type="scientific">Roseburia faecis</name>
    <dbReference type="NCBI Taxonomy" id="301302"/>
    <lineage>
        <taxon>Bacteria</taxon>
        <taxon>Bacillati</taxon>
        <taxon>Bacillota</taxon>
        <taxon>Clostridia</taxon>
        <taxon>Lachnospirales</taxon>
        <taxon>Lachnospiraceae</taxon>
        <taxon>Roseburia</taxon>
    </lineage>
</organism>
<dbReference type="InterPro" id="IPR013766">
    <property type="entry name" value="Thioredoxin_domain"/>
</dbReference>
<dbReference type="InterPro" id="IPR050553">
    <property type="entry name" value="Thioredoxin_ResA/DsbE_sf"/>
</dbReference>
<gene>
    <name evidence="5" type="primary">stoA</name>
    <name evidence="5" type="ORF">ERS852420_02276</name>
    <name evidence="4" type="ORF">M72_28281</name>
</gene>
<dbReference type="Pfam" id="PF00578">
    <property type="entry name" value="AhpC-TSA"/>
    <property type="match status" value="1"/>
</dbReference>
<dbReference type="EMBL" id="CVRR01000016">
    <property type="protein sequence ID" value="CRL37296.1"/>
    <property type="molecule type" value="Genomic_DNA"/>
</dbReference>
<dbReference type="Proteomes" id="UP000049979">
    <property type="component" value="Unassembled WGS sequence"/>
</dbReference>
<reference evidence="6" key="2">
    <citation type="submission" date="2015-05" db="EMBL/GenBank/DDBJ databases">
        <authorList>
            <consortium name="Pathogen Informatics"/>
        </authorList>
    </citation>
    <scope>NUCLEOTIDE SEQUENCE [LARGE SCALE GENOMIC DNA]</scope>
    <source>
        <strain evidence="5 7">2789STDY5608863</strain>
        <strain evidence="6">M72</strain>
    </source>
</reference>
<dbReference type="PANTHER" id="PTHR42852:SF13">
    <property type="entry name" value="PROTEIN DIPZ"/>
    <property type="match status" value="1"/>
</dbReference>
<evidence type="ECO:0000313" key="6">
    <source>
        <dbReference type="Proteomes" id="UP000049979"/>
    </source>
</evidence>
<dbReference type="EMBL" id="CYXV01000009">
    <property type="protein sequence ID" value="CUN03301.1"/>
    <property type="molecule type" value="Genomic_DNA"/>
</dbReference>
<dbReference type="CDD" id="cd02966">
    <property type="entry name" value="TlpA_like_family"/>
    <property type="match status" value="1"/>
</dbReference>
<name>A0A0M6WMV7_9FIRM</name>
<dbReference type="Gene3D" id="3.40.30.10">
    <property type="entry name" value="Glutaredoxin"/>
    <property type="match status" value="1"/>
</dbReference>
<feature type="signal peptide" evidence="2">
    <location>
        <begin position="1"/>
        <end position="19"/>
    </location>
</feature>
<keyword evidence="1" id="KW-0175">Coiled coil</keyword>
<feature type="coiled-coil region" evidence="1">
    <location>
        <begin position="33"/>
        <end position="60"/>
    </location>
</feature>
<dbReference type="PROSITE" id="PS51352">
    <property type="entry name" value="THIOREDOXIN_2"/>
    <property type="match status" value="1"/>
</dbReference>
<dbReference type="Proteomes" id="UP000095495">
    <property type="component" value="Unassembled WGS sequence"/>
</dbReference>
<evidence type="ECO:0000313" key="5">
    <source>
        <dbReference type="EMBL" id="CUN03301.1"/>
    </source>
</evidence>
<dbReference type="PANTHER" id="PTHR42852">
    <property type="entry name" value="THIOL:DISULFIDE INTERCHANGE PROTEIN DSBE"/>
    <property type="match status" value="1"/>
</dbReference>
<dbReference type="RefSeq" id="WP_055067681.1">
    <property type="nucleotide sequence ID" value="NZ_CP173697.1"/>
</dbReference>
<dbReference type="InterPro" id="IPR000866">
    <property type="entry name" value="AhpC/TSA"/>
</dbReference>
<dbReference type="STRING" id="301302.ERS852420_02276"/>
<feature type="chain" id="PRO_5041862540" evidence="2">
    <location>
        <begin position="20"/>
        <end position="296"/>
    </location>
</feature>
<dbReference type="AlphaFoldDB" id="A0A0M6WMV7"/>